<dbReference type="SUPFAM" id="SSF82171">
    <property type="entry name" value="DPP6 N-terminal domain-like"/>
    <property type="match status" value="1"/>
</dbReference>
<name>A0A6I6GBF8_9BACT</name>
<dbReference type="AlphaFoldDB" id="A0A6I6GBF8"/>
<evidence type="ECO:0000259" key="3">
    <source>
        <dbReference type="Pfam" id="PF00326"/>
    </source>
</evidence>
<dbReference type="PANTHER" id="PTHR42776:SF28">
    <property type="entry name" value="GLUTAMYL ENDOPEPTIDASE, CHLOROPLASTIC-RELATED"/>
    <property type="match status" value="1"/>
</dbReference>
<feature type="signal peptide" evidence="2">
    <location>
        <begin position="1"/>
        <end position="20"/>
    </location>
</feature>
<keyword evidence="5" id="KW-1185">Reference proteome</keyword>
<dbReference type="InterPro" id="IPR001375">
    <property type="entry name" value="Peptidase_S9_cat"/>
</dbReference>
<keyword evidence="1" id="KW-0378">Hydrolase</keyword>
<dbReference type="Gene3D" id="3.40.50.1820">
    <property type="entry name" value="alpha/beta hydrolase"/>
    <property type="match status" value="1"/>
</dbReference>
<accession>A0A6I6GBF8</accession>
<dbReference type="EMBL" id="CP046566">
    <property type="protein sequence ID" value="QGW30047.1"/>
    <property type="molecule type" value="Genomic_DNA"/>
</dbReference>
<dbReference type="GO" id="GO:0006508">
    <property type="term" value="P:proteolysis"/>
    <property type="evidence" value="ECO:0007669"/>
    <property type="project" value="InterPro"/>
</dbReference>
<dbReference type="SUPFAM" id="SSF53474">
    <property type="entry name" value="alpha/beta-Hydrolases"/>
    <property type="match status" value="1"/>
</dbReference>
<organism evidence="4 5">
    <name type="scientific">Phnomibacter ginsenosidimutans</name>
    <dbReference type="NCBI Taxonomy" id="2676868"/>
    <lineage>
        <taxon>Bacteria</taxon>
        <taxon>Pseudomonadati</taxon>
        <taxon>Bacteroidota</taxon>
        <taxon>Chitinophagia</taxon>
        <taxon>Chitinophagales</taxon>
        <taxon>Chitinophagaceae</taxon>
        <taxon>Phnomibacter</taxon>
    </lineage>
</organism>
<gene>
    <name evidence="4" type="ORF">GLV81_11270</name>
</gene>
<feature type="domain" description="Peptidase S9 prolyl oligopeptidase catalytic" evidence="3">
    <location>
        <begin position="644"/>
        <end position="798"/>
    </location>
</feature>
<reference evidence="4 5" key="1">
    <citation type="submission" date="2019-11" db="EMBL/GenBank/DDBJ databases">
        <authorList>
            <person name="Im W.T."/>
        </authorList>
    </citation>
    <scope>NUCLEOTIDE SEQUENCE [LARGE SCALE GENOMIC DNA]</scope>
    <source>
        <strain evidence="4 5">SB-02</strain>
    </source>
</reference>
<evidence type="ECO:0000313" key="5">
    <source>
        <dbReference type="Proteomes" id="UP000426027"/>
    </source>
</evidence>
<evidence type="ECO:0000256" key="1">
    <source>
        <dbReference type="ARBA" id="ARBA00022801"/>
    </source>
</evidence>
<dbReference type="KEGG" id="fls:GLV81_11270"/>
<dbReference type="GO" id="GO:0004252">
    <property type="term" value="F:serine-type endopeptidase activity"/>
    <property type="evidence" value="ECO:0007669"/>
    <property type="project" value="TreeGrafter"/>
</dbReference>
<evidence type="ECO:0000256" key="2">
    <source>
        <dbReference type="SAM" id="SignalP"/>
    </source>
</evidence>
<sequence>MTKKKFLGLLLLAFSLQGMAQDDIQYQRPPQAIADILLAPGTPSVSIDDKGTYMLLSERSSYPKIEELAQPELRIAGMRLNPNNFGPSRSTYITNFKIKIVATGKEMQVTGLPANLKAGSPVWNPSQTKFAFSHTTANAIDLYEADIKTGVAKKVNKKSLNMVLGDYSYVDDATLLYYVALKPASQAPPKPLAPKGPVVQQNLGKAAPSRTYQDLIKNPYDEQLFEFYATSQLVENKGGLETAIGTPAIYSRAAVSPDKKYYLIETIKKPFSYLVQVNGFPSTMKITDRKGATVKVLAELPSSESSPTGFDNVQDITRGHNWRADEPATVYWAKPLDGGIMKNNVPFHDAVYTLSAPFTGAEKELTKTEMRYRGIVWGDASMALLNEGLQGKQRAKLSKLNPSSGAKEVLFDRSTNDRYNDPGSPVLHRNQYGRNVLQTVNNGTGIPMIGAGASPDGDLPFYAVFDLASKKNNIVWRCEKGYYETVTDVLDAEKGWVITSRQSPTEAPNYFMRDIKANTVKALTSFPDPQPALRQISKQKITYKRVDGIDLTATVYLPAGYDAKKDGRLPIVMWAYPREFKSASDAAQVRGSKYTFTRLNWGSPIFYATQGYAVMDESEFPIVGEGDKQPNDNFVEQLIWNAEAGLKAAHDLGFGDTSRAAVGGHSYGAFMTANLLAHSRLFKAGIARSGAYMRTLTPFGFQNEERTYWQAPDLYYKMSPFSYADKIKDAILLVHGDADNNPGTFPINSERLYNAIKGHGGTVRFVSMPLESHGYAAEENLLHLLWEQYSWLEKYVKKAGK</sequence>
<keyword evidence="2" id="KW-0732">Signal</keyword>
<dbReference type="InterPro" id="IPR029058">
    <property type="entry name" value="AB_hydrolase_fold"/>
</dbReference>
<feature type="chain" id="PRO_5026321632" evidence="2">
    <location>
        <begin position="21"/>
        <end position="801"/>
    </location>
</feature>
<dbReference type="Proteomes" id="UP000426027">
    <property type="component" value="Chromosome"/>
</dbReference>
<evidence type="ECO:0000313" key="4">
    <source>
        <dbReference type="EMBL" id="QGW30047.1"/>
    </source>
</evidence>
<dbReference type="PANTHER" id="PTHR42776">
    <property type="entry name" value="SERINE PEPTIDASE S9 FAMILY MEMBER"/>
    <property type="match status" value="1"/>
</dbReference>
<proteinExistence type="predicted"/>
<protein>
    <submittedName>
        <fullName evidence="4">Prolyl oligopeptidase family serine peptidase</fullName>
    </submittedName>
</protein>
<dbReference type="Pfam" id="PF00326">
    <property type="entry name" value="Peptidase_S9"/>
    <property type="match status" value="1"/>
</dbReference>